<protein>
    <submittedName>
        <fullName evidence="2">Uncharacterized protein</fullName>
    </submittedName>
</protein>
<accession>A0A518EML4</accession>
<keyword evidence="1" id="KW-0732">Signal</keyword>
<feature type="chain" id="PRO_5021983403" evidence="1">
    <location>
        <begin position="20"/>
        <end position="512"/>
    </location>
</feature>
<feature type="signal peptide" evidence="1">
    <location>
        <begin position="1"/>
        <end position="19"/>
    </location>
</feature>
<dbReference type="Proteomes" id="UP000320390">
    <property type="component" value="Chromosome"/>
</dbReference>
<evidence type="ECO:0000313" key="2">
    <source>
        <dbReference type="EMBL" id="QDV05334.1"/>
    </source>
</evidence>
<gene>
    <name evidence="2" type="ORF">Poly30_08310</name>
</gene>
<reference evidence="2 3" key="1">
    <citation type="submission" date="2019-02" db="EMBL/GenBank/DDBJ databases">
        <title>Deep-cultivation of Planctomycetes and their phenomic and genomic characterization uncovers novel biology.</title>
        <authorList>
            <person name="Wiegand S."/>
            <person name="Jogler M."/>
            <person name="Boedeker C."/>
            <person name="Pinto D."/>
            <person name="Vollmers J."/>
            <person name="Rivas-Marin E."/>
            <person name="Kohn T."/>
            <person name="Peeters S.H."/>
            <person name="Heuer A."/>
            <person name="Rast P."/>
            <person name="Oberbeckmann S."/>
            <person name="Bunk B."/>
            <person name="Jeske O."/>
            <person name="Meyerdierks A."/>
            <person name="Storesund J.E."/>
            <person name="Kallscheuer N."/>
            <person name="Luecker S."/>
            <person name="Lage O.M."/>
            <person name="Pohl T."/>
            <person name="Merkel B.J."/>
            <person name="Hornburger P."/>
            <person name="Mueller R.-W."/>
            <person name="Bruemmer F."/>
            <person name="Labrenz M."/>
            <person name="Spormann A.M."/>
            <person name="Op den Camp H."/>
            <person name="Overmann J."/>
            <person name="Amann R."/>
            <person name="Jetten M.S.M."/>
            <person name="Mascher T."/>
            <person name="Medema M.H."/>
            <person name="Devos D.P."/>
            <person name="Kaster A.-K."/>
            <person name="Ovreas L."/>
            <person name="Rohde M."/>
            <person name="Galperin M.Y."/>
            <person name="Jogler C."/>
        </authorList>
    </citation>
    <scope>NUCLEOTIDE SEQUENCE [LARGE SCALE GENOMIC DNA]</scope>
    <source>
        <strain evidence="2 3">Poly30</strain>
    </source>
</reference>
<keyword evidence="3" id="KW-1185">Reference proteome</keyword>
<dbReference type="EMBL" id="CP036434">
    <property type="protein sequence ID" value="QDV05334.1"/>
    <property type="molecule type" value="Genomic_DNA"/>
</dbReference>
<evidence type="ECO:0000313" key="3">
    <source>
        <dbReference type="Proteomes" id="UP000320390"/>
    </source>
</evidence>
<dbReference type="RefSeq" id="WP_145194748.1">
    <property type="nucleotide sequence ID" value="NZ_CP036434.1"/>
</dbReference>
<dbReference type="AlphaFoldDB" id="A0A518EML4"/>
<proteinExistence type="predicted"/>
<name>A0A518EML4_9BACT</name>
<evidence type="ECO:0000256" key="1">
    <source>
        <dbReference type="SAM" id="SignalP"/>
    </source>
</evidence>
<dbReference type="OrthoDB" id="9805017at2"/>
<organism evidence="2 3">
    <name type="scientific">Saltatorellus ferox</name>
    <dbReference type="NCBI Taxonomy" id="2528018"/>
    <lineage>
        <taxon>Bacteria</taxon>
        <taxon>Pseudomonadati</taxon>
        <taxon>Planctomycetota</taxon>
        <taxon>Planctomycetia</taxon>
        <taxon>Planctomycetia incertae sedis</taxon>
        <taxon>Saltatorellus</taxon>
    </lineage>
</organism>
<sequence length="512" mass="52187" precursor="true">MRYLSCWLLGAALGGAASAQVQFYPGHIPNPTATIDFDNPFVASGPIASNSAVFTGAGISSITPVGAWITGTDLMTIGSNVDGQGLVVAGGVLGIAGPGQPLDNADIGDGFDIVLTTAVDQFEFTFVDQIGMTYEVELFSGATSLGVGTFYYHNAFPAPPLFFRAGAPFDRVLITFPNGSGGVGLDFIQLGDGPPPPALPNNCVETTYVNDNQGDIGGMVYFDLTTTQQVMIEGLSLNTSQQGTPIGLEVYTTPGTYVGNESNAAAWTLVAVDDGTSVAMGTGFKTPVTFASPITLPAGTVGVALVGRNSATGATTRHAYVAGNGANQIATSNDGRLTISAGAASNGTFAGTVFSPRVFNGTICAAGDPTIGTRYCSPANVNSSGMPGSITVAGSSSVAMNDVELRGDDLPSFSFGFFLTSTTQGFVANPAGSQGNLCLAGAIGRFVGSGQIQNSGVAGTMALAINLNQHPTPTGLVAVQPGQTWNYQLWFRDSVGGTAVSNFTDGVSVMFQ</sequence>